<dbReference type="SUPFAM" id="SSF52540">
    <property type="entry name" value="P-loop containing nucleoside triphosphate hydrolases"/>
    <property type="match status" value="1"/>
</dbReference>
<dbReference type="EMBL" id="KN818262">
    <property type="protein sequence ID" value="KIL63195.1"/>
    <property type="molecule type" value="Genomic_DNA"/>
</dbReference>
<evidence type="ECO:0000313" key="2">
    <source>
        <dbReference type="Proteomes" id="UP000054549"/>
    </source>
</evidence>
<reference evidence="1 2" key="1">
    <citation type="submission" date="2014-04" db="EMBL/GenBank/DDBJ databases">
        <title>Evolutionary Origins and Diversification of the Mycorrhizal Mutualists.</title>
        <authorList>
            <consortium name="DOE Joint Genome Institute"/>
            <consortium name="Mycorrhizal Genomics Consortium"/>
            <person name="Kohler A."/>
            <person name="Kuo A."/>
            <person name="Nagy L.G."/>
            <person name="Floudas D."/>
            <person name="Copeland A."/>
            <person name="Barry K.W."/>
            <person name="Cichocki N."/>
            <person name="Veneault-Fourrey C."/>
            <person name="LaButti K."/>
            <person name="Lindquist E.A."/>
            <person name="Lipzen A."/>
            <person name="Lundell T."/>
            <person name="Morin E."/>
            <person name="Murat C."/>
            <person name="Riley R."/>
            <person name="Ohm R."/>
            <person name="Sun H."/>
            <person name="Tunlid A."/>
            <person name="Henrissat B."/>
            <person name="Grigoriev I.V."/>
            <person name="Hibbett D.S."/>
            <person name="Martin F."/>
        </authorList>
    </citation>
    <scope>NUCLEOTIDE SEQUENCE [LARGE SCALE GENOMIC DNA]</scope>
    <source>
        <strain evidence="1 2">Koide BX008</strain>
    </source>
</reference>
<dbReference type="HOGENOM" id="CLU_095759_1_0_1"/>
<dbReference type="AlphaFoldDB" id="A0A0C2SJ06"/>
<gene>
    <name evidence="1" type="ORF">M378DRAFT_107654</name>
</gene>
<evidence type="ECO:0008006" key="3">
    <source>
        <dbReference type="Google" id="ProtNLM"/>
    </source>
</evidence>
<dbReference type="InterPro" id="IPR027417">
    <property type="entry name" value="P-loop_NTPase"/>
</dbReference>
<keyword evidence="2" id="KW-1185">Reference proteome</keyword>
<dbReference type="InParanoid" id="A0A0C2SJ06"/>
<feature type="non-terminal residue" evidence="1">
    <location>
        <position position="200"/>
    </location>
</feature>
<organism evidence="1 2">
    <name type="scientific">Amanita muscaria (strain Koide BX008)</name>
    <dbReference type="NCBI Taxonomy" id="946122"/>
    <lineage>
        <taxon>Eukaryota</taxon>
        <taxon>Fungi</taxon>
        <taxon>Dikarya</taxon>
        <taxon>Basidiomycota</taxon>
        <taxon>Agaricomycotina</taxon>
        <taxon>Agaricomycetes</taxon>
        <taxon>Agaricomycetidae</taxon>
        <taxon>Agaricales</taxon>
        <taxon>Pluteineae</taxon>
        <taxon>Amanitaceae</taxon>
        <taxon>Amanita</taxon>
    </lineage>
</organism>
<proteinExistence type="predicted"/>
<dbReference type="OrthoDB" id="1658288at2759"/>
<accession>A0A0C2SJ06</accession>
<dbReference type="Proteomes" id="UP000054549">
    <property type="component" value="Unassembled WGS sequence"/>
</dbReference>
<sequence>MDDKKPATAIGFFHGASNINASENSFTEVHGSSYQTNVNNYGVSSLTLPLRVYPSGILSPFYTGHESYLRDLKDYFAPVSDNSPLVRKSFLLYGKGGSGKTQLSLKFIVQVQDWFPDILWIDASTENSILSSLQDFAGAWQLASASPSYICSRISSLESNWLLVFDNVDIGYKSLGKYFPPGNRGNILITSRRKELERVT</sequence>
<evidence type="ECO:0000313" key="1">
    <source>
        <dbReference type="EMBL" id="KIL63195.1"/>
    </source>
</evidence>
<dbReference type="STRING" id="946122.A0A0C2SJ06"/>
<name>A0A0C2SJ06_AMAMK</name>
<dbReference type="Gene3D" id="3.40.50.300">
    <property type="entry name" value="P-loop containing nucleotide triphosphate hydrolases"/>
    <property type="match status" value="1"/>
</dbReference>
<protein>
    <recommendedName>
        <fullName evidence="3">NB-ARC domain-containing protein</fullName>
    </recommendedName>
</protein>